<keyword evidence="8" id="KW-0862">Zinc</keyword>
<evidence type="ECO:0000256" key="6">
    <source>
        <dbReference type="ARBA" id="ARBA00022723"/>
    </source>
</evidence>
<feature type="transmembrane region" description="Helical" evidence="12">
    <location>
        <begin position="149"/>
        <end position="170"/>
    </location>
</feature>
<dbReference type="GO" id="GO:0046872">
    <property type="term" value="F:metal ion binding"/>
    <property type="evidence" value="ECO:0007669"/>
    <property type="project" value="UniProtKB-KW"/>
</dbReference>
<evidence type="ECO:0000256" key="7">
    <source>
        <dbReference type="ARBA" id="ARBA00022801"/>
    </source>
</evidence>
<dbReference type="GO" id="GO:0008237">
    <property type="term" value="F:metallopeptidase activity"/>
    <property type="evidence" value="ECO:0007669"/>
    <property type="project" value="UniProtKB-KW"/>
</dbReference>
<evidence type="ECO:0000256" key="3">
    <source>
        <dbReference type="ARBA" id="ARBA00007931"/>
    </source>
</evidence>
<evidence type="ECO:0000313" key="15">
    <source>
        <dbReference type="Proteomes" id="UP000297975"/>
    </source>
</evidence>
<evidence type="ECO:0000256" key="9">
    <source>
        <dbReference type="ARBA" id="ARBA00022989"/>
    </source>
</evidence>
<dbReference type="Pfam" id="PF02163">
    <property type="entry name" value="Peptidase_M50"/>
    <property type="match status" value="2"/>
</dbReference>
<feature type="domain" description="Peptidase M50" evidence="13">
    <location>
        <begin position="111"/>
        <end position="144"/>
    </location>
</feature>
<protein>
    <recommendedName>
        <fullName evidence="13">Peptidase M50 domain-containing protein</fullName>
    </recommendedName>
</protein>
<keyword evidence="7" id="KW-0378">Hydrolase</keyword>
<dbReference type="OrthoDB" id="166377at2"/>
<evidence type="ECO:0000256" key="12">
    <source>
        <dbReference type="SAM" id="Phobius"/>
    </source>
</evidence>
<feature type="transmembrane region" description="Helical" evidence="12">
    <location>
        <begin position="108"/>
        <end position="128"/>
    </location>
</feature>
<feature type="transmembrane region" description="Helical" evidence="12">
    <location>
        <begin position="79"/>
        <end position="102"/>
    </location>
</feature>
<feature type="domain" description="Peptidase M50" evidence="13">
    <location>
        <begin position="28"/>
        <end position="103"/>
    </location>
</feature>
<comment type="caution">
    <text evidence="14">The sequence shown here is derived from an EMBL/GenBank/DDBJ whole genome shotgun (WGS) entry which is preliminary data.</text>
</comment>
<accession>A0A4Y8IUS2</accession>
<feature type="transmembrane region" description="Helical" evidence="12">
    <location>
        <begin position="176"/>
        <end position="193"/>
    </location>
</feature>
<reference evidence="14 15" key="1">
    <citation type="submission" date="2019-03" db="EMBL/GenBank/DDBJ databases">
        <authorList>
            <person name="He R.-H."/>
        </authorList>
    </citation>
    <scope>NUCLEOTIDE SEQUENCE [LARGE SCALE GENOMIC DNA]</scope>
    <source>
        <strain evidence="15">SH 714</strain>
    </source>
</reference>
<dbReference type="GO" id="GO:0016020">
    <property type="term" value="C:membrane"/>
    <property type="evidence" value="ECO:0007669"/>
    <property type="project" value="UniProtKB-SubCell"/>
</dbReference>
<dbReference type="AlphaFoldDB" id="A0A4Y8IUS2"/>
<dbReference type="GO" id="GO:0006508">
    <property type="term" value="P:proteolysis"/>
    <property type="evidence" value="ECO:0007669"/>
    <property type="project" value="UniProtKB-KW"/>
</dbReference>
<evidence type="ECO:0000256" key="2">
    <source>
        <dbReference type="ARBA" id="ARBA00004141"/>
    </source>
</evidence>
<evidence type="ECO:0000256" key="11">
    <source>
        <dbReference type="ARBA" id="ARBA00023136"/>
    </source>
</evidence>
<gene>
    <name evidence="14" type="ORF">E3U55_00630</name>
</gene>
<evidence type="ECO:0000256" key="1">
    <source>
        <dbReference type="ARBA" id="ARBA00001947"/>
    </source>
</evidence>
<dbReference type="EMBL" id="SOPW01000001">
    <property type="protein sequence ID" value="TFB24929.1"/>
    <property type="molecule type" value="Genomic_DNA"/>
</dbReference>
<evidence type="ECO:0000256" key="5">
    <source>
        <dbReference type="ARBA" id="ARBA00022692"/>
    </source>
</evidence>
<evidence type="ECO:0000256" key="8">
    <source>
        <dbReference type="ARBA" id="ARBA00022833"/>
    </source>
</evidence>
<dbReference type="PANTHER" id="PTHR39188:SF3">
    <property type="entry name" value="STAGE IV SPORULATION PROTEIN FB"/>
    <property type="match status" value="1"/>
</dbReference>
<evidence type="ECO:0000256" key="10">
    <source>
        <dbReference type="ARBA" id="ARBA00023049"/>
    </source>
</evidence>
<evidence type="ECO:0000259" key="13">
    <source>
        <dbReference type="Pfam" id="PF02163"/>
    </source>
</evidence>
<dbReference type="InterPro" id="IPR008915">
    <property type="entry name" value="Peptidase_M50"/>
</dbReference>
<proteinExistence type="inferred from homology"/>
<evidence type="ECO:0000313" key="14">
    <source>
        <dbReference type="EMBL" id="TFB24929.1"/>
    </source>
</evidence>
<dbReference type="Proteomes" id="UP000297975">
    <property type="component" value="Unassembled WGS sequence"/>
</dbReference>
<name>A0A4Y8IUS2_9BACI</name>
<keyword evidence="15" id="KW-1185">Reference proteome</keyword>
<organism evidence="14 15">
    <name type="scientific">Filobacillus milosensis</name>
    <dbReference type="NCBI Taxonomy" id="94137"/>
    <lineage>
        <taxon>Bacteria</taxon>
        <taxon>Bacillati</taxon>
        <taxon>Bacillota</taxon>
        <taxon>Bacilli</taxon>
        <taxon>Bacillales</taxon>
        <taxon>Bacillaceae</taxon>
        <taxon>Filobacillus</taxon>
    </lineage>
</organism>
<comment type="similarity">
    <text evidence="3">Belongs to the peptidase M50B family.</text>
</comment>
<keyword evidence="9 12" id="KW-1133">Transmembrane helix</keyword>
<keyword evidence="10" id="KW-0482">Metalloprotease</keyword>
<feature type="transmembrane region" description="Helical" evidence="12">
    <location>
        <begin position="12"/>
        <end position="37"/>
    </location>
</feature>
<keyword evidence="4" id="KW-0645">Protease</keyword>
<keyword evidence="6" id="KW-0479">Metal-binding</keyword>
<keyword evidence="11 12" id="KW-0472">Membrane</keyword>
<evidence type="ECO:0000256" key="4">
    <source>
        <dbReference type="ARBA" id="ARBA00022670"/>
    </source>
</evidence>
<sequence>MRNRVIQFHPLLLLLLIGSYFLGMFIELISFFVIITIHELGHFIAARYYKWNITRLMIWPFGGVMETDDFYNRPSKEEFVVTIAGPLQHIWIFIVLGIMYFIQVQHVLLDQLLIINTIILFFNLIPVLPLDGGRMVFILLTKVTAFHRAVVWMSISSITIIGVINVILWLMQWTSIHLTFLSIFLLLDNWLLWRNKHIILLKHLLARYFISDIEQTNIAVLRAASNTPLSELVKHFKKEYYHYIYLDHSSKPLPEDACLHAMFTRNEPFLTVASIQAREA</sequence>
<dbReference type="PANTHER" id="PTHR39188">
    <property type="entry name" value="MEMBRANE-ASSOCIATED ZINC METALLOPROTEASE M50B"/>
    <property type="match status" value="1"/>
</dbReference>
<comment type="cofactor">
    <cofactor evidence="1">
        <name>Zn(2+)</name>
        <dbReference type="ChEBI" id="CHEBI:29105"/>
    </cofactor>
</comment>
<keyword evidence="5 12" id="KW-0812">Transmembrane</keyword>
<comment type="subcellular location">
    <subcellularLocation>
        <location evidence="2">Membrane</location>
        <topology evidence="2">Multi-pass membrane protein</topology>
    </subcellularLocation>
</comment>